<evidence type="ECO:0000256" key="4">
    <source>
        <dbReference type="ARBA" id="ARBA00023242"/>
    </source>
</evidence>
<sequence length="120" mass="13335">MEVEDNSAVTNPSETHLNQDRTPPPNNSTNGFVNYLVASLPPGVCFQPSDQELAGFYLKRKLNKKPLPPNQIQEVHVYKHNPHTLAEITVIGYMLEDSQVILQNDPSPKENVDASGDPKD</sequence>
<gene>
    <name evidence="7" type="ORF">ILEXP_LOCUS51245</name>
</gene>
<evidence type="ECO:0000313" key="8">
    <source>
        <dbReference type="Proteomes" id="UP001642360"/>
    </source>
</evidence>
<dbReference type="PANTHER" id="PTHR31719">
    <property type="entry name" value="NAC TRANSCRIPTION FACTOR 56"/>
    <property type="match status" value="1"/>
</dbReference>
<feature type="compositionally biased region" description="Polar residues" evidence="5">
    <location>
        <begin position="7"/>
        <end position="16"/>
    </location>
</feature>
<evidence type="ECO:0000256" key="5">
    <source>
        <dbReference type="SAM" id="MobiDB-lite"/>
    </source>
</evidence>
<dbReference type="AlphaFoldDB" id="A0ABC8UJV0"/>
<dbReference type="Gene3D" id="2.170.150.80">
    <property type="entry name" value="NAC domain"/>
    <property type="match status" value="1"/>
</dbReference>
<comment type="caution">
    <text evidence="7">The sequence shown here is derived from an EMBL/GenBank/DDBJ whole genome shotgun (WGS) entry which is preliminary data.</text>
</comment>
<reference evidence="7 8" key="1">
    <citation type="submission" date="2024-02" db="EMBL/GenBank/DDBJ databases">
        <authorList>
            <person name="Vignale AGUSTIN F."/>
            <person name="Sosa J E."/>
            <person name="Modenutti C."/>
        </authorList>
    </citation>
    <scope>NUCLEOTIDE SEQUENCE [LARGE SCALE GENOMIC DNA]</scope>
</reference>
<keyword evidence="3" id="KW-0804">Transcription</keyword>
<keyword evidence="8" id="KW-1185">Reference proteome</keyword>
<keyword evidence="4" id="KW-0539">Nucleus</keyword>
<organism evidence="7 8">
    <name type="scientific">Ilex paraguariensis</name>
    <name type="common">yerba mate</name>
    <dbReference type="NCBI Taxonomy" id="185542"/>
    <lineage>
        <taxon>Eukaryota</taxon>
        <taxon>Viridiplantae</taxon>
        <taxon>Streptophyta</taxon>
        <taxon>Embryophyta</taxon>
        <taxon>Tracheophyta</taxon>
        <taxon>Spermatophyta</taxon>
        <taxon>Magnoliopsida</taxon>
        <taxon>eudicotyledons</taxon>
        <taxon>Gunneridae</taxon>
        <taxon>Pentapetalae</taxon>
        <taxon>asterids</taxon>
        <taxon>campanulids</taxon>
        <taxon>Aquifoliales</taxon>
        <taxon>Aquifoliaceae</taxon>
        <taxon>Ilex</taxon>
    </lineage>
</organism>
<dbReference type="PANTHER" id="PTHR31719:SF43">
    <property type="entry name" value="NAC TRANSCRIPTION FACTOR 56"/>
    <property type="match status" value="1"/>
</dbReference>
<dbReference type="EMBL" id="CAUOFW020007958">
    <property type="protein sequence ID" value="CAK9181197.1"/>
    <property type="molecule type" value="Genomic_DNA"/>
</dbReference>
<dbReference type="PROSITE" id="PS51005">
    <property type="entry name" value="NAC"/>
    <property type="match status" value="1"/>
</dbReference>
<feature type="region of interest" description="Disordered" evidence="5">
    <location>
        <begin position="101"/>
        <end position="120"/>
    </location>
</feature>
<dbReference type="SUPFAM" id="SSF101941">
    <property type="entry name" value="NAC domain"/>
    <property type="match status" value="1"/>
</dbReference>
<evidence type="ECO:0000256" key="3">
    <source>
        <dbReference type="ARBA" id="ARBA00023163"/>
    </source>
</evidence>
<evidence type="ECO:0000313" key="7">
    <source>
        <dbReference type="EMBL" id="CAK9181197.1"/>
    </source>
</evidence>
<evidence type="ECO:0000259" key="6">
    <source>
        <dbReference type="PROSITE" id="PS51005"/>
    </source>
</evidence>
<accession>A0ABC8UJV0</accession>
<feature type="region of interest" description="Disordered" evidence="5">
    <location>
        <begin position="1"/>
        <end position="30"/>
    </location>
</feature>
<dbReference type="Proteomes" id="UP001642360">
    <property type="component" value="Unassembled WGS sequence"/>
</dbReference>
<feature type="domain" description="NAC" evidence="6">
    <location>
        <begin position="40"/>
        <end position="120"/>
    </location>
</feature>
<keyword evidence="1" id="KW-0805">Transcription regulation</keyword>
<protein>
    <recommendedName>
        <fullName evidence="6">NAC domain-containing protein</fullName>
    </recommendedName>
</protein>
<dbReference type="Pfam" id="PF02365">
    <property type="entry name" value="NAM"/>
    <property type="match status" value="1"/>
</dbReference>
<feature type="compositionally biased region" description="Basic and acidic residues" evidence="5">
    <location>
        <begin position="107"/>
        <end position="120"/>
    </location>
</feature>
<proteinExistence type="predicted"/>
<evidence type="ECO:0000256" key="1">
    <source>
        <dbReference type="ARBA" id="ARBA00023015"/>
    </source>
</evidence>
<evidence type="ECO:0000256" key="2">
    <source>
        <dbReference type="ARBA" id="ARBA00023125"/>
    </source>
</evidence>
<name>A0ABC8UJV0_9AQUA</name>
<dbReference type="InterPro" id="IPR003441">
    <property type="entry name" value="NAC-dom"/>
</dbReference>
<keyword evidence="2" id="KW-0238">DNA-binding</keyword>
<dbReference type="InterPro" id="IPR036093">
    <property type="entry name" value="NAC_dom_sf"/>
</dbReference>
<dbReference type="GO" id="GO:0003677">
    <property type="term" value="F:DNA binding"/>
    <property type="evidence" value="ECO:0007669"/>
    <property type="project" value="UniProtKB-KW"/>
</dbReference>